<organism evidence="8 9">
    <name type="scientific">Nautilia profundicola (strain ATCC BAA-1463 / DSM 18972 / AmH)</name>
    <dbReference type="NCBI Taxonomy" id="598659"/>
    <lineage>
        <taxon>Bacteria</taxon>
        <taxon>Pseudomonadati</taxon>
        <taxon>Campylobacterota</taxon>
        <taxon>Epsilonproteobacteria</taxon>
        <taxon>Nautiliales</taxon>
        <taxon>Nautiliaceae</taxon>
        <taxon>Nautilia</taxon>
    </lineage>
</organism>
<comment type="subcellular location">
    <subcellularLocation>
        <location evidence="1 6">Bacterial flagellum basal body</location>
    </subcellularLocation>
</comment>
<dbReference type="STRING" id="598659.NAMH_1706"/>
<dbReference type="EMBL" id="CP001279">
    <property type="protein sequence ID" value="ACM92446.1"/>
    <property type="molecule type" value="Genomic_DNA"/>
</dbReference>
<comment type="subunit">
    <text evidence="6">The basal body constitutes a major portion of the flagellar organelle and consists of a number of rings mounted on a central rod.</text>
</comment>
<dbReference type="Proteomes" id="UP000000448">
    <property type="component" value="Chromosome"/>
</dbReference>
<evidence type="ECO:0000256" key="4">
    <source>
        <dbReference type="ARBA" id="ARBA00023143"/>
    </source>
</evidence>
<keyword evidence="9" id="KW-1185">Reference proteome</keyword>
<dbReference type="GO" id="GO:0030694">
    <property type="term" value="C:bacterial-type flagellum basal body, rod"/>
    <property type="evidence" value="ECO:0007669"/>
    <property type="project" value="InterPro"/>
</dbReference>
<dbReference type="Pfam" id="PF00460">
    <property type="entry name" value="Flg_bb_rod"/>
    <property type="match status" value="1"/>
</dbReference>
<dbReference type="GO" id="GO:0071978">
    <property type="term" value="P:bacterial-type flagellum-dependent swarming motility"/>
    <property type="evidence" value="ECO:0007669"/>
    <property type="project" value="TreeGrafter"/>
</dbReference>
<evidence type="ECO:0000313" key="9">
    <source>
        <dbReference type="Proteomes" id="UP000000448"/>
    </source>
</evidence>
<evidence type="ECO:0000256" key="3">
    <source>
        <dbReference type="ARBA" id="ARBA00014376"/>
    </source>
</evidence>
<evidence type="ECO:0000256" key="5">
    <source>
        <dbReference type="ARBA" id="ARBA00024934"/>
    </source>
</evidence>
<gene>
    <name evidence="8" type="primary">flgB</name>
    <name evidence="8" type="ordered locus">NAMH_1706</name>
</gene>
<reference evidence="8 9" key="1">
    <citation type="journal article" date="2009" name="PLoS Genet.">
        <title>Adaptations to submarine hydrothermal environments exemplified by the genome of Nautilia profundicola.</title>
        <authorList>
            <person name="Campbell B.J."/>
            <person name="Smith J.L."/>
            <person name="Hanson T.E."/>
            <person name="Klotz M.G."/>
            <person name="Stein L.Y."/>
            <person name="Lee C.K."/>
            <person name="Wu D."/>
            <person name="Robinson J.M."/>
            <person name="Khouri H.M."/>
            <person name="Eisen J.A."/>
            <person name="Cary S.C."/>
        </authorList>
    </citation>
    <scope>NUCLEOTIDE SEQUENCE [LARGE SCALE GENOMIC DNA]</scope>
    <source>
        <strain evidence="9">ATCC BAA-1463 / DSM 18972 / AmH</strain>
    </source>
</reference>
<dbReference type="KEGG" id="nam:NAMH_1706"/>
<evidence type="ECO:0000256" key="6">
    <source>
        <dbReference type="PIRNR" id="PIRNR002889"/>
    </source>
</evidence>
<keyword evidence="4 6" id="KW-0975">Bacterial flagellum</keyword>
<protein>
    <recommendedName>
        <fullName evidence="3 6">Flagellar basal body rod protein FlgB</fullName>
    </recommendedName>
</protein>
<dbReference type="eggNOG" id="COG1815">
    <property type="taxonomic scope" value="Bacteria"/>
</dbReference>
<feature type="domain" description="Flagellar basal body rod protein N-terminal" evidence="7">
    <location>
        <begin position="20"/>
        <end position="37"/>
    </location>
</feature>
<name>B9L6U8_NAUPA</name>
<dbReference type="HOGENOM" id="CLU_125463_3_0_7"/>
<comment type="similarity">
    <text evidence="2 6">Belongs to the flagella basal body rod proteins family.</text>
</comment>
<evidence type="ECO:0000313" key="8">
    <source>
        <dbReference type="EMBL" id="ACM92446.1"/>
    </source>
</evidence>
<evidence type="ECO:0000256" key="2">
    <source>
        <dbReference type="ARBA" id="ARBA00009677"/>
    </source>
</evidence>
<dbReference type="AlphaFoldDB" id="B9L6U8"/>
<comment type="function">
    <text evidence="5 6">Structural component of flagellum, the bacterial motility apparatus. Part of the rod structure of flagellar basal body.</text>
</comment>
<keyword evidence="8" id="KW-0966">Cell projection</keyword>
<dbReference type="PANTHER" id="PTHR30435">
    <property type="entry name" value="FLAGELLAR PROTEIN"/>
    <property type="match status" value="1"/>
</dbReference>
<evidence type="ECO:0000256" key="1">
    <source>
        <dbReference type="ARBA" id="ARBA00004117"/>
    </source>
</evidence>
<dbReference type="InterPro" id="IPR001444">
    <property type="entry name" value="Flag_bb_rod_N"/>
</dbReference>
<keyword evidence="8" id="KW-0969">Cilium</keyword>
<keyword evidence="8" id="KW-0282">Flagellum</keyword>
<dbReference type="RefSeq" id="WP_012663817.1">
    <property type="nucleotide sequence ID" value="NC_012115.1"/>
</dbReference>
<sequence>MAFEISKSFDILEKSLHYRKIRQDMIASNIANADTPYYRPKDIRFEEALQAEVDKKFNIRTAPKLELAKTEPGHMAAPDESSDAKPIVFYRDGHLARNDGNSVDIDVETTEMAKNNIAYNAAIQALRKDIDIFKAVIDSSKNI</sequence>
<proteinExistence type="inferred from homology"/>
<dbReference type="PANTHER" id="PTHR30435:SF12">
    <property type="entry name" value="FLAGELLAR BASAL BODY ROD PROTEIN FLGB"/>
    <property type="match status" value="1"/>
</dbReference>
<dbReference type="OrthoDB" id="9788334at2"/>
<dbReference type="InterPro" id="IPR006300">
    <property type="entry name" value="FlgB"/>
</dbReference>
<evidence type="ECO:0000259" key="7">
    <source>
        <dbReference type="Pfam" id="PF00460"/>
    </source>
</evidence>
<accession>B9L6U8</accession>
<dbReference type="PIRSF" id="PIRSF002889">
    <property type="entry name" value="Rod_FlgB"/>
    <property type="match status" value="1"/>
</dbReference>
<dbReference type="NCBIfam" id="TIGR01396">
    <property type="entry name" value="FlgB"/>
    <property type="match status" value="1"/>
</dbReference>